<accession>A0A8B6F7J6</accession>
<organism evidence="1 2">
    <name type="scientific">Mytilus galloprovincialis</name>
    <name type="common">Mediterranean mussel</name>
    <dbReference type="NCBI Taxonomy" id="29158"/>
    <lineage>
        <taxon>Eukaryota</taxon>
        <taxon>Metazoa</taxon>
        <taxon>Spiralia</taxon>
        <taxon>Lophotrochozoa</taxon>
        <taxon>Mollusca</taxon>
        <taxon>Bivalvia</taxon>
        <taxon>Autobranchia</taxon>
        <taxon>Pteriomorphia</taxon>
        <taxon>Mytilida</taxon>
        <taxon>Mytiloidea</taxon>
        <taxon>Mytilidae</taxon>
        <taxon>Mytilinae</taxon>
        <taxon>Mytilus</taxon>
    </lineage>
</organism>
<sequence length="115" mass="13265">LTMRVVSLTTVADIAAAMQNLNNCHTRHWKHIWRIYTNITYLLNEGHYALIDCYSHQCRCLLCSSVYRRKVIDVSLSCSRYGCSLWSIGFLFPKNSMLSLKDIYCDGDSKFNGCK</sequence>
<feature type="non-terminal residue" evidence="1">
    <location>
        <position position="115"/>
    </location>
</feature>
<evidence type="ECO:0000313" key="2">
    <source>
        <dbReference type="Proteomes" id="UP000596742"/>
    </source>
</evidence>
<name>A0A8B6F7J6_MYTGA</name>
<dbReference type="Proteomes" id="UP000596742">
    <property type="component" value="Unassembled WGS sequence"/>
</dbReference>
<proteinExistence type="predicted"/>
<comment type="caution">
    <text evidence="1">The sequence shown here is derived from an EMBL/GenBank/DDBJ whole genome shotgun (WGS) entry which is preliminary data.</text>
</comment>
<reference evidence="1" key="1">
    <citation type="submission" date="2018-11" db="EMBL/GenBank/DDBJ databases">
        <authorList>
            <person name="Alioto T."/>
            <person name="Alioto T."/>
        </authorList>
    </citation>
    <scope>NUCLEOTIDE SEQUENCE</scope>
</reference>
<dbReference type="AlphaFoldDB" id="A0A8B6F7J6"/>
<feature type="non-terminal residue" evidence="1">
    <location>
        <position position="1"/>
    </location>
</feature>
<gene>
    <name evidence="1" type="ORF">MGAL_10B056852</name>
</gene>
<evidence type="ECO:0000313" key="1">
    <source>
        <dbReference type="EMBL" id="VDI45912.1"/>
    </source>
</evidence>
<keyword evidence="2" id="KW-1185">Reference proteome</keyword>
<dbReference type="EMBL" id="UYJE01006426">
    <property type="protein sequence ID" value="VDI45912.1"/>
    <property type="molecule type" value="Genomic_DNA"/>
</dbReference>
<protein>
    <submittedName>
        <fullName evidence="1">Uncharacterized protein</fullName>
    </submittedName>
</protein>